<reference evidence="1" key="1">
    <citation type="journal article" date="2019" name="bioRxiv">
        <title>The Genome of the Zebra Mussel, Dreissena polymorpha: A Resource for Invasive Species Research.</title>
        <authorList>
            <person name="McCartney M.A."/>
            <person name="Auch B."/>
            <person name="Kono T."/>
            <person name="Mallez S."/>
            <person name="Zhang Y."/>
            <person name="Obille A."/>
            <person name="Becker A."/>
            <person name="Abrahante J.E."/>
            <person name="Garbe J."/>
            <person name="Badalamenti J.P."/>
            <person name="Herman A."/>
            <person name="Mangelson H."/>
            <person name="Liachko I."/>
            <person name="Sullivan S."/>
            <person name="Sone E.D."/>
            <person name="Koren S."/>
            <person name="Silverstein K.A.T."/>
            <person name="Beckman K.B."/>
            <person name="Gohl D.M."/>
        </authorList>
    </citation>
    <scope>NUCLEOTIDE SEQUENCE</scope>
    <source>
        <strain evidence="1">Duluth1</strain>
        <tissue evidence="1">Whole animal</tissue>
    </source>
</reference>
<protein>
    <submittedName>
        <fullName evidence="1">Uncharacterized protein</fullName>
    </submittedName>
</protein>
<evidence type="ECO:0000313" key="1">
    <source>
        <dbReference type="EMBL" id="KAH3868724.1"/>
    </source>
</evidence>
<accession>A0A9D4RHQ4</accession>
<evidence type="ECO:0000313" key="2">
    <source>
        <dbReference type="Proteomes" id="UP000828390"/>
    </source>
</evidence>
<name>A0A9D4RHQ4_DREPO</name>
<gene>
    <name evidence="1" type="ORF">DPMN_031876</name>
</gene>
<organism evidence="1 2">
    <name type="scientific">Dreissena polymorpha</name>
    <name type="common">Zebra mussel</name>
    <name type="synonym">Mytilus polymorpha</name>
    <dbReference type="NCBI Taxonomy" id="45954"/>
    <lineage>
        <taxon>Eukaryota</taxon>
        <taxon>Metazoa</taxon>
        <taxon>Spiralia</taxon>
        <taxon>Lophotrochozoa</taxon>
        <taxon>Mollusca</taxon>
        <taxon>Bivalvia</taxon>
        <taxon>Autobranchia</taxon>
        <taxon>Heteroconchia</taxon>
        <taxon>Euheterodonta</taxon>
        <taxon>Imparidentia</taxon>
        <taxon>Neoheterodontei</taxon>
        <taxon>Myida</taxon>
        <taxon>Dreissenoidea</taxon>
        <taxon>Dreissenidae</taxon>
        <taxon>Dreissena</taxon>
    </lineage>
</organism>
<sequence length="139" mass="16076">MPTSSLRPELVTLRNKFRNAYQLSMNRTCHTQKHTSQCLPALYDQNLSHLETNFAMPTSSLRPELVTLRNKFRNAYQLSTTRTYHTQKQISQCLPALYDQYLSHPKTNFGMPISSQLVSNQAEPHISSKFTQDKRKSNT</sequence>
<dbReference type="Proteomes" id="UP000828390">
    <property type="component" value="Unassembled WGS sequence"/>
</dbReference>
<keyword evidence="2" id="KW-1185">Reference proteome</keyword>
<dbReference type="EMBL" id="JAIWYP010000002">
    <property type="protein sequence ID" value="KAH3868724.1"/>
    <property type="molecule type" value="Genomic_DNA"/>
</dbReference>
<dbReference type="AlphaFoldDB" id="A0A9D4RHQ4"/>
<comment type="caution">
    <text evidence="1">The sequence shown here is derived from an EMBL/GenBank/DDBJ whole genome shotgun (WGS) entry which is preliminary data.</text>
</comment>
<proteinExistence type="predicted"/>
<reference evidence="1" key="2">
    <citation type="submission" date="2020-11" db="EMBL/GenBank/DDBJ databases">
        <authorList>
            <person name="McCartney M.A."/>
            <person name="Auch B."/>
            <person name="Kono T."/>
            <person name="Mallez S."/>
            <person name="Becker A."/>
            <person name="Gohl D.M."/>
            <person name="Silverstein K.A.T."/>
            <person name="Koren S."/>
            <person name="Bechman K.B."/>
            <person name="Herman A."/>
            <person name="Abrahante J.E."/>
            <person name="Garbe J."/>
        </authorList>
    </citation>
    <scope>NUCLEOTIDE SEQUENCE</scope>
    <source>
        <strain evidence="1">Duluth1</strain>
        <tissue evidence="1">Whole animal</tissue>
    </source>
</reference>